<accession>A0A846YK59</accession>
<feature type="signal peptide" evidence="1">
    <location>
        <begin position="1"/>
        <end position="22"/>
    </location>
</feature>
<name>A0A846YK59_9NOCA</name>
<dbReference type="AlphaFoldDB" id="A0A846YK59"/>
<comment type="caution">
    <text evidence="2">The sequence shown here is derived from an EMBL/GenBank/DDBJ whole genome shotgun (WGS) entry which is preliminary data.</text>
</comment>
<dbReference type="RefSeq" id="WP_062978447.1">
    <property type="nucleotide sequence ID" value="NZ_JAAXOT010000008.1"/>
</dbReference>
<evidence type="ECO:0000313" key="2">
    <source>
        <dbReference type="EMBL" id="NKY58014.1"/>
    </source>
</evidence>
<proteinExistence type="predicted"/>
<evidence type="ECO:0008006" key="4">
    <source>
        <dbReference type="Google" id="ProtNLM"/>
    </source>
</evidence>
<evidence type="ECO:0000256" key="1">
    <source>
        <dbReference type="SAM" id="SignalP"/>
    </source>
</evidence>
<sequence>MRKLIAAFAIALPALSGAPAVAGPDPAEPPPSQVDIRAEQPTEAVPLGTPIQVQSMGPMAITVRATDQTMPPRMNDASVIVYEVEVEAQGETAGIGPYDLNLATTGGENLGALADIPGGLQFGLLDPGEVRRGLVAFELPHGQEPVAVVFATSNGYIQGTWAA</sequence>
<reference evidence="2 3" key="1">
    <citation type="submission" date="2020-04" db="EMBL/GenBank/DDBJ databases">
        <title>MicrobeNet Type strains.</title>
        <authorList>
            <person name="Nicholson A.C."/>
        </authorList>
    </citation>
    <scope>NUCLEOTIDE SEQUENCE [LARGE SCALE GENOMIC DNA]</scope>
    <source>
        <strain evidence="2 3">JCM 3332</strain>
    </source>
</reference>
<evidence type="ECO:0000313" key="3">
    <source>
        <dbReference type="Proteomes" id="UP000570678"/>
    </source>
</evidence>
<organism evidence="2 3">
    <name type="scientific">Nocardia flavorosea</name>
    <dbReference type="NCBI Taxonomy" id="53429"/>
    <lineage>
        <taxon>Bacteria</taxon>
        <taxon>Bacillati</taxon>
        <taxon>Actinomycetota</taxon>
        <taxon>Actinomycetes</taxon>
        <taxon>Mycobacteriales</taxon>
        <taxon>Nocardiaceae</taxon>
        <taxon>Nocardia</taxon>
    </lineage>
</organism>
<feature type="chain" id="PRO_5039236167" description="MPT63-like domain-containing protein" evidence="1">
    <location>
        <begin position="23"/>
        <end position="163"/>
    </location>
</feature>
<gene>
    <name evidence="2" type="ORF">HGA15_18070</name>
</gene>
<dbReference type="Proteomes" id="UP000570678">
    <property type="component" value="Unassembled WGS sequence"/>
</dbReference>
<dbReference type="EMBL" id="JAAXOT010000008">
    <property type="protein sequence ID" value="NKY58014.1"/>
    <property type="molecule type" value="Genomic_DNA"/>
</dbReference>
<protein>
    <recommendedName>
        <fullName evidence="4">MPT63-like domain-containing protein</fullName>
    </recommendedName>
</protein>
<keyword evidence="3" id="KW-1185">Reference proteome</keyword>
<keyword evidence="1" id="KW-0732">Signal</keyword>